<name>A0AAD6Y2U8_9AGAR</name>
<comment type="caution">
    <text evidence="5">The sequence shown here is derived from an EMBL/GenBank/DDBJ whole genome shotgun (WGS) entry which is preliminary data.</text>
</comment>
<evidence type="ECO:0000256" key="2">
    <source>
        <dbReference type="SAM" id="MobiDB-lite"/>
    </source>
</evidence>
<keyword evidence="1" id="KW-0677">Repeat</keyword>
<evidence type="ECO:0000256" key="1">
    <source>
        <dbReference type="ARBA" id="ARBA00022737"/>
    </source>
</evidence>
<evidence type="ECO:0000313" key="6">
    <source>
        <dbReference type="Proteomes" id="UP001219525"/>
    </source>
</evidence>
<evidence type="ECO:0000259" key="3">
    <source>
        <dbReference type="PROSITE" id="PS50004"/>
    </source>
</evidence>
<dbReference type="Proteomes" id="UP001219525">
    <property type="component" value="Unassembled WGS sequence"/>
</dbReference>
<accession>A0AAD6Y2U8</accession>
<dbReference type="SUPFAM" id="SSF52540">
    <property type="entry name" value="P-loop containing nucleoside triphosphate hydrolases"/>
    <property type="match status" value="1"/>
</dbReference>
<dbReference type="Pfam" id="PF24883">
    <property type="entry name" value="NPHP3_N"/>
    <property type="match status" value="1"/>
</dbReference>
<dbReference type="AlphaFoldDB" id="A0AAD6Y2U8"/>
<dbReference type="Gene3D" id="2.60.40.150">
    <property type="entry name" value="C2 domain"/>
    <property type="match status" value="1"/>
</dbReference>
<feature type="domain" description="NACHT" evidence="4">
    <location>
        <begin position="399"/>
        <end position="549"/>
    </location>
</feature>
<organism evidence="5 6">
    <name type="scientific">Mycena pura</name>
    <dbReference type="NCBI Taxonomy" id="153505"/>
    <lineage>
        <taxon>Eukaryota</taxon>
        <taxon>Fungi</taxon>
        <taxon>Dikarya</taxon>
        <taxon>Basidiomycota</taxon>
        <taxon>Agaricomycotina</taxon>
        <taxon>Agaricomycetes</taxon>
        <taxon>Agaricomycetidae</taxon>
        <taxon>Agaricales</taxon>
        <taxon>Marasmiineae</taxon>
        <taxon>Mycenaceae</taxon>
        <taxon>Mycena</taxon>
    </lineage>
</organism>
<dbReference type="InterPro" id="IPR056884">
    <property type="entry name" value="NPHP3-like_N"/>
</dbReference>
<sequence>MATEPRLHVSSHQPPCLRTTRSSVKSTPLCSSAWLTPLAVQSADKIKNWDSSHLKPKLYVTVHPEGAAVVSTHPSRPSLNPHWNSNLTFSCSATSTITLRLYHATRFPLLRHDRLLGVCITRVEDLLNRCSSENSLAIALELKADSQVSGRVSVLLTTLEEAAQNAALEMQKNAKRLGRVPGAISAVESVVGAGASAAQMNLTGALEQVISRVDFIVRMGDELSKVHPYARTAWNVLTSVYKAVKQQREADESVVELVQTLIHVYSFQEQAGFLLQKIKPLEDTLAKIAEETVECANFIQEYTDLGFSERTIQTTFLNKNEAKIEDHKKALSKLKEDFDRGLALQTTSGVNNLEQSRLLDTLDRFRYDASLRAECLDGTRVEILRKITDRVDSQSKPTNILWLSGVAGSGKSTIATSVSEHFRRLGHLGAFIFFTRNDEASSKPKVVLHNIVYGLAASNPRLRDAICTAISRDAALVTAPIRTQFEQLLQKPLVSVLPDVRDSEPIVIILDALDECSNESRKELFSLIANHFSTLPSIFRFFITSRPEAEFIASFRSGHRAEQFPLPLPSTGRDNDILLYIGDCMDRVWANNPSLGDTLSKEDVIGQLADKSGGLFIWAATACKFIDAYNPEGKFKLLLDRDFAPESRLDGLYTTALQNAGPWNENDFQDEALRVLSAIVLGKAHLTQEGIDSLLGLKPGTSSRILEYLGCVVQRASDQTVRVLHASFTDYLTDRVRSGKFPWHLKFNMCGLENSHLLNHEIPDLPDRIERSISPELRYASSYWSDHLREGEHDDKMIQELGGFVQAHLLHWLEILSLRGHMNLARGMLEAAWSSVQVCKTTQAFF</sequence>
<dbReference type="PROSITE" id="PS50837">
    <property type="entry name" value="NACHT"/>
    <property type="match status" value="1"/>
</dbReference>
<keyword evidence="6" id="KW-1185">Reference proteome</keyword>
<dbReference type="PROSITE" id="PS50004">
    <property type="entry name" value="C2"/>
    <property type="match status" value="1"/>
</dbReference>
<dbReference type="Gene3D" id="3.40.50.300">
    <property type="entry name" value="P-loop containing nucleotide triphosphate hydrolases"/>
    <property type="match status" value="1"/>
</dbReference>
<dbReference type="InterPro" id="IPR007111">
    <property type="entry name" value="NACHT_NTPase"/>
</dbReference>
<dbReference type="SUPFAM" id="SSF49562">
    <property type="entry name" value="C2 domain (Calcium/lipid-binding domain, CaLB)"/>
    <property type="match status" value="1"/>
</dbReference>
<dbReference type="InterPro" id="IPR035892">
    <property type="entry name" value="C2_domain_sf"/>
</dbReference>
<reference evidence="5" key="1">
    <citation type="submission" date="2023-03" db="EMBL/GenBank/DDBJ databases">
        <title>Massive genome expansion in bonnet fungi (Mycena s.s.) driven by repeated elements and novel gene families across ecological guilds.</title>
        <authorList>
            <consortium name="Lawrence Berkeley National Laboratory"/>
            <person name="Harder C.B."/>
            <person name="Miyauchi S."/>
            <person name="Viragh M."/>
            <person name="Kuo A."/>
            <person name="Thoen E."/>
            <person name="Andreopoulos B."/>
            <person name="Lu D."/>
            <person name="Skrede I."/>
            <person name="Drula E."/>
            <person name="Henrissat B."/>
            <person name="Morin E."/>
            <person name="Kohler A."/>
            <person name="Barry K."/>
            <person name="LaButti K."/>
            <person name="Morin E."/>
            <person name="Salamov A."/>
            <person name="Lipzen A."/>
            <person name="Mereny Z."/>
            <person name="Hegedus B."/>
            <person name="Baldrian P."/>
            <person name="Stursova M."/>
            <person name="Weitz H."/>
            <person name="Taylor A."/>
            <person name="Grigoriev I.V."/>
            <person name="Nagy L.G."/>
            <person name="Martin F."/>
            <person name="Kauserud H."/>
        </authorList>
    </citation>
    <scope>NUCLEOTIDE SEQUENCE</scope>
    <source>
        <strain evidence="5">9144</strain>
    </source>
</reference>
<feature type="region of interest" description="Disordered" evidence="2">
    <location>
        <begin position="1"/>
        <end position="20"/>
    </location>
</feature>
<evidence type="ECO:0000259" key="4">
    <source>
        <dbReference type="PROSITE" id="PS50837"/>
    </source>
</evidence>
<dbReference type="EMBL" id="JARJCW010000128">
    <property type="protein sequence ID" value="KAJ7191818.1"/>
    <property type="molecule type" value="Genomic_DNA"/>
</dbReference>
<gene>
    <name evidence="5" type="ORF">GGX14DRAFT_406918</name>
</gene>
<evidence type="ECO:0008006" key="7">
    <source>
        <dbReference type="Google" id="ProtNLM"/>
    </source>
</evidence>
<dbReference type="PANTHER" id="PTHR10039">
    <property type="entry name" value="AMELOGENIN"/>
    <property type="match status" value="1"/>
</dbReference>
<dbReference type="InterPro" id="IPR000008">
    <property type="entry name" value="C2_dom"/>
</dbReference>
<dbReference type="Pfam" id="PF00168">
    <property type="entry name" value="C2"/>
    <property type="match status" value="1"/>
</dbReference>
<evidence type="ECO:0000313" key="5">
    <source>
        <dbReference type="EMBL" id="KAJ7191818.1"/>
    </source>
</evidence>
<dbReference type="PANTHER" id="PTHR10039:SF17">
    <property type="entry name" value="FUNGAL STAND N-TERMINAL GOODBYE DOMAIN-CONTAINING PROTEIN-RELATED"/>
    <property type="match status" value="1"/>
</dbReference>
<proteinExistence type="predicted"/>
<feature type="domain" description="C2" evidence="3">
    <location>
        <begin position="13"/>
        <end position="136"/>
    </location>
</feature>
<dbReference type="InterPro" id="IPR027417">
    <property type="entry name" value="P-loop_NTPase"/>
</dbReference>
<protein>
    <recommendedName>
        <fullName evidence="7">C2 domain-containing protein</fullName>
    </recommendedName>
</protein>